<evidence type="ECO:0000313" key="1">
    <source>
        <dbReference type="EMBL" id="LAB62907.1"/>
    </source>
</evidence>
<protein>
    <submittedName>
        <fullName evidence="1">Uncharacterized protein</fullName>
    </submittedName>
</protein>
<sequence length="173" mass="20016">MKILQRSVFLRVRKNMLQYQTPFLLYKRHKVMLIDFQAALIVMKIPDCHLYICFHLLFPKVFLKATTKAGETLPWDTQPKKEVPCISAPLKNSVPHCQAGALDAVRLKKLNRCSRLASFPGRVKYRIGYQFADPVNGATSQFLQRLTELAALECTTIHEEKTKRIRKNKKQET</sequence>
<accession>A0A2D4PY60</accession>
<organism evidence="1">
    <name type="scientific">Micrurus surinamensis</name>
    <name type="common">Surinam coral snake</name>
    <dbReference type="NCBI Taxonomy" id="129470"/>
    <lineage>
        <taxon>Eukaryota</taxon>
        <taxon>Metazoa</taxon>
        <taxon>Chordata</taxon>
        <taxon>Craniata</taxon>
        <taxon>Vertebrata</taxon>
        <taxon>Euteleostomi</taxon>
        <taxon>Lepidosauria</taxon>
        <taxon>Squamata</taxon>
        <taxon>Bifurcata</taxon>
        <taxon>Unidentata</taxon>
        <taxon>Episquamata</taxon>
        <taxon>Toxicofera</taxon>
        <taxon>Serpentes</taxon>
        <taxon>Colubroidea</taxon>
        <taxon>Elapidae</taxon>
        <taxon>Elapinae</taxon>
        <taxon>Micrurus</taxon>
    </lineage>
</organism>
<dbReference type="Pfam" id="PF17690">
    <property type="entry name" value="DUF5537"/>
    <property type="match status" value="1"/>
</dbReference>
<proteinExistence type="predicted"/>
<reference evidence="1" key="1">
    <citation type="submission" date="2017-07" db="EMBL/GenBank/DDBJ databases">
        <authorList>
            <person name="Mikheyev A."/>
            <person name="Grau M."/>
        </authorList>
    </citation>
    <scope>NUCLEOTIDE SEQUENCE</scope>
    <source>
        <tissue evidence="1">Venom_gland</tissue>
    </source>
</reference>
<dbReference type="EMBL" id="IACN01103050">
    <property type="protein sequence ID" value="LAB62907.1"/>
    <property type="molecule type" value="Transcribed_RNA"/>
</dbReference>
<reference evidence="1" key="2">
    <citation type="submission" date="2017-11" db="EMBL/GenBank/DDBJ databases">
        <title>Coralsnake Venomics: Analyses of Venom Gland Transcriptomes and Proteomes of Six Brazilian Taxa.</title>
        <authorList>
            <person name="Aird S.D."/>
            <person name="Jorge da Silva N."/>
            <person name="Qiu L."/>
            <person name="Villar-Briones A."/>
            <person name="Aparecida-Saddi V."/>
            <person name="Campos-Telles M.P."/>
            <person name="Grau M."/>
            <person name="Mikheyev A.S."/>
        </authorList>
    </citation>
    <scope>NUCLEOTIDE SEQUENCE</scope>
    <source>
        <tissue evidence="1">Venom_gland</tissue>
    </source>
</reference>
<dbReference type="AlphaFoldDB" id="A0A2D4PY60"/>
<dbReference type="InterPro" id="IPR040505">
    <property type="entry name" value="DUF5537"/>
</dbReference>
<name>A0A2D4PY60_MICSU</name>